<keyword evidence="2" id="KW-1185">Reference proteome</keyword>
<sequence>MAGLCEGGNEPPGSLIAVWRRLGDFFRWLAAGNHPVGSGIVTGLVTRKVSRQRPDQPCTSLPLLWTVAQLSRGVEAQTSPLDFLPFILGLADDRVNMIVRTVREKERLTQLIEIAMDEGSSV</sequence>
<evidence type="ECO:0000313" key="2">
    <source>
        <dbReference type="Proteomes" id="UP001148838"/>
    </source>
</evidence>
<reference evidence="1 2" key="1">
    <citation type="journal article" date="2022" name="Allergy">
        <title>Genome assembly and annotation of Periplaneta americana reveal a comprehensive cockroach allergen profile.</title>
        <authorList>
            <person name="Wang L."/>
            <person name="Xiong Q."/>
            <person name="Saelim N."/>
            <person name="Wang L."/>
            <person name="Nong W."/>
            <person name="Wan A.T."/>
            <person name="Shi M."/>
            <person name="Liu X."/>
            <person name="Cao Q."/>
            <person name="Hui J.H.L."/>
            <person name="Sookrung N."/>
            <person name="Leung T.F."/>
            <person name="Tungtrongchitr A."/>
            <person name="Tsui S.K.W."/>
        </authorList>
    </citation>
    <scope>NUCLEOTIDE SEQUENCE [LARGE SCALE GENOMIC DNA]</scope>
    <source>
        <strain evidence="1">PWHHKU_190912</strain>
    </source>
</reference>
<accession>A0ABQ8RYQ9</accession>
<protein>
    <submittedName>
        <fullName evidence="1">Uncharacterized protein</fullName>
    </submittedName>
</protein>
<organism evidence="1 2">
    <name type="scientific">Periplaneta americana</name>
    <name type="common">American cockroach</name>
    <name type="synonym">Blatta americana</name>
    <dbReference type="NCBI Taxonomy" id="6978"/>
    <lineage>
        <taxon>Eukaryota</taxon>
        <taxon>Metazoa</taxon>
        <taxon>Ecdysozoa</taxon>
        <taxon>Arthropoda</taxon>
        <taxon>Hexapoda</taxon>
        <taxon>Insecta</taxon>
        <taxon>Pterygota</taxon>
        <taxon>Neoptera</taxon>
        <taxon>Polyneoptera</taxon>
        <taxon>Dictyoptera</taxon>
        <taxon>Blattodea</taxon>
        <taxon>Blattoidea</taxon>
        <taxon>Blattidae</taxon>
        <taxon>Blattinae</taxon>
        <taxon>Periplaneta</taxon>
    </lineage>
</organism>
<dbReference type="Proteomes" id="UP001148838">
    <property type="component" value="Unassembled WGS sequence"/>
</dbReference>
<name>A0ABQ8RYQ9_PERAM</name>
<evidence type="ECO:0000313" key="1">
    <source>
        <dbReference type="EMBL" id="KAJ4426883.1"/>
    </source>
</evidence>
<comment type="caution">
    <text evidence="1">The sequence shown here is derived from an EMBL/GenBank/DDBJ whole genome shotgun (WGS) entry which is preliminary data.</text>
</comment>
<gene>
    <name evidence="1" type="ORF">ANN_26682</name>
</gene>
<proteinExistence type="predicted"/>
<dbReference type="EMBL" id="JAJSOF020000039">
    <property type="protein sequence ID" value="KAJ4426883.1"/>
    <property type="molecule type" value="Genomic_DNA"/>
</dbReference>